<dbReference type="EMBL" id="AEDQ01000031">
    <property type="protein sequence ID" value="EFL43705.1"/>
    <property type="molecule type" value="Genomic_DNA"/>
</dbReference>
<accession>A0ABP2IX86</accession>
<keyword evidence="2" id="KW-1185">Reference proteome</keyword>
<evidence type="ECO:0000313" key="2">
    <source>
        <dbReference type="Proteomes" id="UP000004431"/>
    </source>
</evidence>
<dbReference type="Proteomes" id="UP000004431">
    <property type="component" value="Unassembled WGS sequence"/>
</dbReference>
<gene>
    <name evidence="1" type="ORF">HMPREF9248_0067</name>
</gene>
<organism evidence="1 2">
    <name type="scientific">Fannyhessea vaginae PB189-T1-4</name>
    <dbReference type="NCBI Taxonomy" id="866774"/>
    <lineage>
        <taxon>Bacteria</taxon>
        <taxon>Bacillati</taxon>
        <taxon>Actinomycetota</taxon>
        <taxon>Coriobacteriia</taxon>
        <taxon>Coriobacteriales</taxon>
        <taxon>Atopobiaceae</taxon>
        <taxon>Fannyhessea</taxon>
    </lineage>
</organism>
<reference evidence="1 2" key="1">
    <citation type="submission" date="2010-08" db="EMBL/GenBank/DDBJ databases">
        <authorList>
            <person name="Durkin A.S."/>
            <person name="Madupu R."/>
            <person name="Torralba M."/>
            <person name="Gillis M."/>
            <person name="Methe B."/>
            <person name="Sutton G."/>
            <person name="Nelson K.E."/>
        </authorList>
    </citation>
    <scope>NUCLEOTIDE SEQUENCE [LARGE SCALE GENOMIC DNA]</scope>
    <source>
        <strain evidence="1 2">PB189-T1-4</strain>
    </source>
</reference>
<name>A0ABP2IX86_9ACTN</name>
<protein>
    <submittedName>
        <fullName evidence="1">Uncharacterized protein</fullName>
    </submittedName>
</protein>
<sequence length="39" mass="4580">MPVLYIHAFMDATCKNAAAYKLTCFIEQRYYRVILALHT</sequence>
<evidence type="ECO:0000313" key="1">
    <source>
        <dbReference type="EMBL" id="EFL43705.1"/>
    </source>
</evidence>
<comment type="caution">
    <text evidence="1">The sequence shown here is derived from an EMBL/GenBank/DDBJ whole genome shotgun (WGS) entry which is preliminary data.</text>
</comment>
<proteinExistence type="predicted"/>